<dbReference type="EMBL" id="BJWL01000022">
    <property type="protein sequence ID" value="GFZ11305.1"/>
    <property type="molecule type" value="Genomic_DNA"/>
</dbReference>
<sequence>MTHLSLSQSPKPKALATGHHHWHRIHSPPPWTTPPSLTPLPLPSPPPPAPNPPPPWTTPPLSHYSSSSKSPVLEFPSTLSRLRITPRFSYTTLHSPTIKKGAPPLFKASLRMDNVYSLACVGRRRVVVEVQYRGRGHEQFLLLVTRPSDFYHNNLSPSMGMTVLKFPYTCIAVLLPRPSASSPLDNRAHFMANTSQAPDLVDLHCEMHNIAKQIRVMNENNACLIQHLTKNNSPPPTTHVPKVERSLHSNDRAKMSLRVTRVLTEHEIGDVNHPVHALGEKKSPVSSESLGHLAGLLNSESMKGKTDPMNHMDSYKNLMLLQEYSDEVMCKALYRQFHELPSQAKESLPTSSPFHQKEIESLKEYVKRFNQAVLEVEDPSDKVVITTIMEGLHPGPLFDSFFKNVPETLSTLQSKAEKYIVAEELVKAKRRRRGRDDHKRKELDTRRF</sequence>
<accession>A0A7J0GKJ7</accession>
<dbReference type="OrthoDB" id="1737504at2759"/>
<keyword evidence="3" id="KW-1185">Reference proteome</keyword>
<proteinExistence type="predicted"/>
<evidence type="ECO:0000256" key="1">
    <source>
        <dbReference type="SAM" id="MobiDB-lite"/>
    </source>
</evidence>
<comment type="caution">
    <text evidence="2">The sequence shown here is derived from an EMBL/GenBank/DDBJ whole genome shotgun (WGS) entry which is preliminary data.</text>
</comment>
<evidence type="ECO:0000313" key="2">
    <source>
        <dbReference type="EMBL" id="GFZ11305.1"/>
    </source>
</evidence>
<feature type="compositionally biased region" description="Polar residues" evidence="1">
    <location>
        <begin position="1"/>
        <end position="10"/>
    </location>
</feature>
<name>A0A7J0GKJ7_9ERIC</name>
<feature type="compositionally biased region" description="Pro residues" evidence="1">
    <location>
        <begin position="27"/>
        <end position="58"/>
    </location>
</feature>
<feature type="region of interest" description="Disordered" evidence="1">
    <location>
        <begin position="1"/>
        <end position="63"/>
    </location>
</feature>
<organism evidence="2 3">
    <name type="scientific">Actinidia rufa</name>
    <dbReference type="NCBI Taxonomy" id="165716"/>
    <lineage>
        <taxon>Eukaryota</taxon>
        <taxon>Viridiplantae</taxon>
        <taxon>Streptophyta</taxon>
        <taxon>Embryophyta</taxon>
        <taxon>Tracheophyta</taxon>
        <taxon>Spermatophyta</taxon>
        <taxon>Magnoliopsida</taxon>
        <taxon>eudicotyledons</taxon>
        <taxon>Gunneridae</taxon>
        <taxon>Pentapetalae</taxon>
        <taxon>asterids</taxon>
        <taxon>Ericales</taxon>
        <taxon>Actinidiaceae</taxon>
        <taxon>Actinidia</taxon>
    </lineage>
</organism>
<evidence type="ECO:0000313" key="3">
    <source>
        <dbReference type="Proteomes" id="UP000585474"/>
    </source>
</evidence>
<dbReference type="AlphaFoldDB" id="A0A7J0GKJ7"/>
<dbReference type="Proteomes" id="UP000585474">
    <property type="component" value="Unassembled WGS sequence"/>
</dbReference>
<reference evidence="2 3" key="1">
    <citation type="submission" date="2019-07" db="EMBL/GenBank/DDBJ databases">
        <title>De Novo Assembly of kiwifruit Actinidia rufa.</title>
        <authorList>
            <person name="Sugita-Konishi S."/>
            <person name="Sato K."/>
            <person name="Mori E."/>
            <person name="Abe Y."/>
            <person name="Kisaki G."/>
            <person name="Hamano K."/>
            <person name="Suezawa K."/>
            <person name="Otani M."/>
            <person name="Fukuda T."/>
            <person name="Manabe T."/>
            <person name="Gomi K."/>
            <person name="Tabuchi M."/>
            <person name="Akimitsu K."/>
            <person name="Kataoka I."/>
        </authorList>
    </citation>
    <scope>NUCLEOTIDE SEQUENCE [LARGE SCALE GENOMIC DNA]</scope>
    <source>
        <strain evidence="3">cv. Fuchu</strain>
    </source>
</reference>
<evidence type="ECO:0008006" key="4">
    <source>
        <dbReference type="Google" id="ProtNLM"/>
    </source>
</evidence>
<protein>
    <recommendedName>
        <fullName evidence="4">Retrotransposon gag domain-containing protein</fullName>
    </recommendedName>
</protein>
<gene>
    <name evidence="2" type="ORF">Acr_22g0007030</name>
</gene>